<reference evidence="2 3" key="1">
    <citation type="journal article" date="2010" name="Proc. Natl. Acad. Sci. U.S.A.">
        <title>Insights into evolution of multicellular fungi from the assembled chromosomes of the mushroom Coprinopsis cinerea (Coprinus cinereus).</title>
        <authorList>
            <person name="Stajich J.E."/>
            <person name="Wilke S.K."/>
            <person name="Ahren D."/>
            <person name="Au C.H."/>
            <person name="Birren B.W."/>
            <person name="Borodovsky M."/>
            <person name="Burns C."/>
            <person name="Canback B."/>
            <person name="Casselton L.A."/>
            <person name="Cheng C.K."/>
            <person name="Deng J."/>
            <person name="Dietrich F.S."/>
            <person name="Fargo D.C."/>
            <person name="Farman M.L."/>
            <person name="Gathman A.C."/>
            <person name="Goldberg J."/>
            <person name="Guigo R."/>
            <person name="Hoegger P.J."/>
            <person name="Hooker J.B."/>
            <person name="Huggins A."/>
            <person name="James T.Y."/>
            <person name="Kamada T."/>
            <person name="Kilaru S."/>
            <person name="Kodira C."/>
            <person name="Kues U."/>
            <person name="Kupfer D."/>
            <person name="Kwan H.S."/>
            <person name="Lomsadze A."/>
            <person name="Li W."/>
            <person name="Lilly W.W."/>
            <person name="Ma L.J."/>
            <person name="Mackey A.J."/>
            <person name="Manning G."/>
            <person name="Martin F."/>
            <person name="Muraguchi H."/>
            <person name="Natvig D.O."/>
            <person name="Palmerini H."/>
            <person name="Ramesh M.A."/>
            <person name="Rehmeyer C.J."/>
            <person name="Roe B.A."/>
            <person name="Shenoy N."/>
            <person name="Stanke M."/>
            <person name="Ter-Hovhannisyan V."/>
            <person name="Tunlid A."/>
            <person name="Velagapudi R."/>
            <person name="Vision T.J."/>
            <person name="Zeng Q."/>
            <person name="Zolan M.E."/>
            <person name="Pukkila P.J."/>
        </authorList>
    </citation>
    <scope>NUCLEOTIDE SEQUENCE [LARGE SCALE GENOMIC DNA]</scope>
    <source>
        <strain evidence="3">Okayama-7 / 130 / ATCC MYA-4618 / FGSC 9003</strain>
    </source>
</reference>
<accession>A8PDL3</accession>
<feature type="compositionally biased region" description="Basic and acidic residues" evidence="1">
    <location>
        <begin position="303"/>
        <end position="315"/>
    </location>
</feature>
<evidence type="ECO:0000256" key="1">
    <source>
        <dbReference type="SAM" id="MobiDB-lite"/>
    </source>
</evidence>
<evidence type="ECO:0000313" key="3">
    <source>
        <dbReference type="Proteomes" id="UP000001861"/>
    </source>
</evidence>
<comment type="caution">
    <text evidence="2">The sequence shown here is derived from an EMBL/GenBank/DDBJ whole genome shotgun (WGS) entry which is preliminary data.</text>
</comment>
<dbReference type="KEGG" id="cci:CC1G_11269"/>
<dbReference type="GeneID" id="6017271"/>
<organism evidence="2 3">
    <name type="scientific">Coprinopsis cinerea (strain Okayama-7 / 130 / ATCC MYA-4618 / FGSC 9003)</name>
    <name type="common">Inky cap fungus</name>
    <name type="synonym">Hormographiella aspergillata</name>
    <dbReference type="NCBI Taxonomy" id="240176"/>
    <lineage>
        <taxon>Eukaryota</taxon>
        <taxon>Fungi</taxon>
        <taxon>Dikarya</taxon>
        <taxon>Basidiomycota</taxon>
        <taxon>Agaricomycotina</taxon>
        <taxon>Agaricomycetes</taxon>
        <taxon>Agaricomycetidae</taxon>
        <taxon>Agaricales</taxon>
        <taxon>Agaricineae</taxon>
        <taxon>Psathyrellaceae</taxon>
        <taxon>Coprinopsis</taxon>
    </lineage>
</organism>
<dbReference type="OMA" id="WANCIRV"/>
<evidence type="ECO:0000313" key="2">
    <source>
        <dbReference type="EMBL" id="EAU81187.1"/>
    </source>
</evidence>
<protein>
    <submittedName>
        <fullName evidence="2">Uncharacterized protein</fullName>
    </submittedName>
</protein>
<dbReference type="EMBL" id="AACS02000006">
    <property type="protein sequence ID" value="EAU81187.1"/>
    <property type="molecule type" value="Genomic_DNA"/>
</dbReference>
<dbReference type="Proteomes" id="UP000001861">
    <property type="component" value="Unassembled WGS sequence"/>
</dbReference>
<feature type="compositionally biased region" description="Basic and acidic residues" evidence="1">
    <location>
        <begin position="283"/>
        <end position="293"/>
    </location>
</feature>
<gene>
    <name evidence="2" type="ORF">CC1G_11269</name>
</gene>
<dbReference type="VEuPathDB" id="FungiDB:CC1G_11269"/>
<feature type="compositionally biased region" description="Basic and acidic residues" evidence="1">
    <location>
        <begin position="322"/>
        <end position="342"/>
    </location>
</feature>
<feature type="region of interest" description="Disordered" evidence="1">
    <location>
        <begin position="277"/>
        <end position="370"/>
    </location>
</feature>
<dbReference type="InParanoid" id="A8PDL3"/>
<sequence>MSEADPGLEKEPSNGASTPAVVAELSPTALARICDFIDPETEKKTLLSFALSFKNAAQVALDALWYSMDSLGPLFDVLKASAGGAVSVDENDQKIFVGNPDKVAWERLYEYRKRVRRFTLYKDSSTLIPTITLFRLTQLCGVDPLSPNLHSLDVKHTRAWTLSKLFLFLSPSLKTVQIEEVTQDEMAFMVETFLSTLGETNPAMKGICIFGDVPQSVLRAVTRVKELEILELGIARWGPWVHQLGRLERLHSLTIENLIPRPVLPVTWPDPVVEADTKQVGSDQHEIPVKTEEPTNESAELQDPSKETVTSKEPAHTPSTSEDAKEARSRDQDEDSTSKETVQEEAPVEDLSTRSSNSDHSESTSSETTPFLPALKSIDIAGPPTALTELIQLLDCRSLQDVVIRPEANRPWKSLLHTLDGEKTPSYDGLNSLYGPESELVETPSWIRKFGATLQILASRATSAPLKGLSLSWNPDSQLAQAIAPIWKDQSPQLPAKYLEGLDSFTELQYLSMIHWSISPLEPFFEHVVPKLSRLRELHVSLSPNHPGLDLTSLHHIFACPELFRLQVPIEVVKPVPSCIEALPGPTGHRLQVLSTGNWPASDPLFPDVVTGIRYKRHLAVARYLDTLFPALQVLSGSGDWEYIVELMHMLQRTRAEERMRSLMLTHHGGE</sequence>
<dbReference type="RefSeq" id="XP_001840621.1">
    <property type="nucleotide sequence ID" value="XM_001840569.1"/>
</dbReference>
<proteinExistence type="predicted"/>
<keyword evidence="3" id="KW-1185">Reference proteome</keyword>
<name>A8PDL3_COPC7</name>
<dbReference type="AlphaFoldDB" id="A8PDL3"/>